<evidence type="ECO:0000313" key="2">
    <source>
        <dbReference type="EMBL" id="KAA1252098.1"/>
    </source>
</evidence>
<organism evidence="2 3">
    <name type="scientific">Mycobacterium simiae</name>
    <name type="common">Mycobacterium habana</name>
    <dbReference type="NCBI Taxonomy" id="1784"/>
    <lineage>
        <taxon>Bacteria</taxon>
        <taxon>Bacillati</taxon>
        <taxon>Actinomycetota</taxon>
        <taxon>Actinomycetes</taxon>
        <taxon>Mycobacteriales</taxon>
        <taxon>Mycobacteriaceae</taxon>
        <taxon>Mycobacterium</taxon>
        <taxon>Mycobacterium simiae complex</taxon>
    </lineage>
</organism>
<proteinExistence type="predicted"/>
<dbReference type="SUPFAM" id="SSF46955">
    <property type="entry name" value="Putative DNA-binding domain"/>
    <property type="match status" value="1"/>
</dbReference>
<keyword evidence="3" id="KW-1185">Reference proteome</keyword>
<dbReference type="GO" id="GO:0006355">
    <property type="term" value="P:regulation of DNA-templated transcription"/>
    <property type="evidence" value="ECO:0007669"/>
    <property type="project" value="InterPro"/>
</dbReference>
<dbReference type="SMART" id="SM00422">
    <property type="entry name" value="HTH_MERR"/>
    <property type="match status" value="1"/>
</dbReference>
<dbReference type="InterPro" id="IPR000551">
    <property type="entry name" value="MerR-type_HTH_dom"/>
</dbReference>
<evidence type="ECO:0000313" key="3">
    <source>
        <dbReference type="Proteomes" id="UP000324701"/>
    </source>
</evidence>
<name>A0A5B1BTA9_MYCSI</name>
<accession>A0A5B1BTA9</accession>
<dbReference type="AlphaFoldDB" id="A0A5B1BTA9"/>
<feature type="domain" description="HTH merR-type" evidence="1">
    <location>
        <begin position="3"/>
        <end position="73"/>
    </location>
</feature>
<reference evidence="2 3" key="1">
    <citation type="submission" date="2019-09" db="EMBL/GenBank/DDBJ databases">
        <title>Report of infection by Mycobacterium simiae a patient suffering from pulmonary tuberculosis.</title>
        <authorList>
            <person name="Mohanty P.S."/>
            <person name="Bansal A.K."/>
            <person name="Singh H."/>
            <person name="Sharma S."/>
            <person name="Patil S.A."/>
            <person name="Upadhaya P."/>
            <person name="Singh P.K."/>
            <person name="Kumar D."/>
            <person name="Kumar S."/>
            <person name="Singh R.K."/>
            <person name="Chaudhary B."/>
        </authorList>
    </citation>
    <scope>NUCLEOTIDE SEQUENCE [LARGE SCALE GENOMIC DNA]</scope>
    <source>
        <strain evidence="2 3">JAL-560-SIM</strain>
    </source>
</reference>
<dbReference type="RefSeq" id="WP_149652122.1">
    <property type="nucleotide sequence ID" value="NZ_VTZN01000002.1"/>
</dbReference>
<gene>
    <name evidence="2" type="ORF">F0Q45_01005</name>
</gene>
<dbReference type="Proteomes" id="UP000324701">
    <property type="component" value="Unassembled WGS sequence"/>
</dbReference>
<evidence type="ECO:0000259" key="1">
    <source>
        <dbReference type="SMART" id="SM00422"/>
    </source>
</evidence>
<dbReference type="OrthoDB" id="5242095at2"/>
<dbReference type="Gene3D" id="1.10.1660.10">
    <property type="match status" value="1"/>
</dbReference>
<dbReference type="InterPro" id="IPR009061">
    <property type="entry name" value="DNA-bd_dom_put_sf"/>
</dbReference>
<dbReference type="EMBL" id="VTZN01000002">
    <property type="protein sequence ID" value="KAA1252098.1"/>
    <property type="molecule type" value="Genomic_DNA"/>
</dbReference>
<sequence length="207" mass="22162">MTVRVSELAKQTHVSVATVKYYIREGMLAAGDLMGPRRATYNNSHVQRIHLIQALTGPAGLSVSQAKEILQIIDDPKSSLKDSLAGATRVLAAAASADINAEDRCYPRAQQAVGWLGEPYRAEPPAAALLEDALHAVDKAGFQRHPSQFAVYGQHMLAIAASEIANIPTDPADAVEYAVLGTVLFEPVLTAIRRLAHQSLAKRGSDS</sequence>
<dbReference type="GO" id="GO:0003677">
    <property type="term" value="F:DNA binding"/>
    <property type="evidence" value="ECO:0007669"/>
    <property type="project" value="InterPro"/>
</dbReference>
<comment type="caution">
    <text evidence="2">The sequence shown here is derived from an EMBL/GenBank/DDBJ whole genome shotgun (WGS) entry which is preliminary data.</text>
</comment>
<protein>
    <submittedName>
        <fullName evidence="2">MerR family transcriptional regulator</fullName>
    </submittedName>
</protein>
<dbReference type="Pfam" id="PF13411">
    <property type="entry name" value="MerR_1"/>
    <property type="match status" value="1"/>
</dbReference>